<dbReference type="SUPFAM" id="SSF51735">
    <property type="entry name" value="NAD(P)-binding Rossmann-fold domains"/>
    <property type="match status" value="1"/>
</dbReference>
<keyword evidence="4" id="KW-1185">Reference proteome</keyword>
<dbReference type="InterPro" id="IPR036291">
    <property type="entry name" value="NAD(P)-bd_dom_sf"/>
</dbReference>
<keyword evidence="2" id="KW-0560">Oxidoreductase</keyword>
<comment type="caution">
    <text evidence="3">The sequence shown here is derived from an EMBL/GenBank/DDBJ whole genome shotgun (WGS) entry which is preliminary data.</text>
</comment>
<dbReference type="Pfam" id="PF13561">
    <property type="entry name" value="adh_short_C2"/>
    <property type="match status" value="1"/>
</dbReference>
<proteinExistence type="inferred from homology"/>
<dbReference type="RefSeq" id="WP_111594984.1">
    <property type="nucleotide sequence ID" value="NZ_QLMA01000010.1"/>
</dbReference>
<dbReference type="Gene3D" id="3.40.50.720">
    <property type="entry name" value="NAD(P)-binding Rossmann-like Domain"/>
    <property type="match status" value="1"/>
</dbReference>
<comment type="similarity">
    <text evidence="1">Belongs to the short-chain dehydrogenases/reductases (SDR) family.</text>
</comment>
<sequence length="246" mass="25868">MKRLENKVALVTGGSRGMGAAIVEKLAAEGADIVFTYSKSKERADEVSARVSGYGRKAVAIQANNAVAADILHAVDTTIQQFGRIDILVNNAGMYQYKLLEEYTLEDYDLMMAVNTRAVFVASQAAAKYMEAGSRIITIGSNMAERLAAPGGLLYAMSKSALIGLNKGLARDLGSKGITANLVQPGPIDTEMNPADSAHAAAIASFTALGRYGKTEEIASLVSYLAGPESSFITGTTQTIDAGFNS</sequence>
<reference evidence="3 4" key="1">
    <citation type="submission" date="2018-06" db="EMBL/GenBank/DDBJ databases">
        <title>Genomic Encyclopedia of Archaeal and Bacterial Type Strains, Phase II (KMG-II): from individual species to whole genera.</title>
        <authorList>
            <person name="Goeker M."/>
        </authorList>
    </citation>
    <scope>NUCLEOTIDE SEQUENCE [LARGE SCALE GENOMIC DNA]</scope>
    <source>
        <strain evidence="3 4">DSM 29821</strain>
    </source>
</reference>
<dbReference type="FunFam" id="3.40.50.720:FF:000084">
    <property type="entry name" value="Short-chain dehydrogenase reductase"/>
    <property type="match status" value="1"/>
</dbReference>
<name>A0A327VV37_9BACT</name>
<gene>
    <name evidence="3" type="ORF">CLV59_110127</name>
</gene>
<dbReference type="PRINTS" id="PR00080">
    <property type="entry name" value="SDRFAMILY"/>
</dbReference>
<dbReference type="PROSITE" id="PS00061">
    <property type="entry name" value="ADH_SHORT"/>
    <property type="match status" value="1"/>
</dbReference>
<accession>A0A327VV37</accession>
<dbReference type="GO" id="GO:0016491">
    <property type="term" value="F:oxidoreductase activity"/>
    <property type="evidence" value="ECO:0007669"/>
    <property type="project" value="UniProtKB-KW"/>
</dbReference>
<dbReference type="InterPro" id="IPR020904">
    <property type="entry name" value="Sc_DH/Rdtase_CS"/>
</dbReference>
<evidence type="ECO:0000313" key="3">
    <source>
        <dbReference type="EMBL" id="RAJ75081.1"/>
    </source>
</evidence>
<dbReference type="OrthoDB" id="9803333at2"/>
<dbReference type="PANTHER" id="PTHR43639:SF1">
    <property type="entry name" value="SHORT-CHAIN DEHYDROGENASE_REDUCTASE FAMILY PROTEIN"/>
    <property type="match status" value="1"/>
</dbReference>
<evidence type="ECO:0000313" key="4">
    <source>
        <dbReference type="Proteomes" id="UP000249819"/>
    </source>
</evidence>
<evidence type="ECO:0000256" key="1">
    <source>
        <dbReference type="ARBA" id="ARBA00006484"/>
    </source>
</evidence>
<dbReference type="AlphaFoldDB" id="A0A327VV37"/>
<dbReference type="PANTHER" id="PTHR43639">
    <property type="entry name" value="OXIDOREDUCTASE, SHORT-CHAIN DEHYDROGENASE/REDUCTASE FAMILY (AFU_ORTHOLOGUE AFUA_5G02870)"/>
    <property type="match status" value="1"/>
</dbReference>
<protein>
    <submittedName>
        <fullName evidence="3">3-oxoacyl-[acyl-carrier protein] reductase</fullName>
    </submittedName>
</protein>
<dbReference type="PRINTS" id="PR00081">
    <property type="entry name" value="GDHRDH"/>
</dbReference>
<evidence type="ECO:0000256" key="2">
    <source>
        <dbReference type="ARBA" id="ARBA00023002"/>
    </source>
</evidence>
<organism evidence="3 4">
    <name type="scientific">Chitinophaga dinghuensis</name>
    <dbReference type="NCBI Taxonomy" id="1539050"/>
    <lineage>
        <taxon>Bacteria</taxon>
        <taxon>Pseudomonadati</taxon>
        <taxon>Bacteroidota</taxon>
        <taxon>Chitinophagia</taxon>
        <taxon>Chitinophagales</taxon>
        <taxon>Chitinophagaceae</taxon>
        <taxon>Chitinophaga</taxon>
    </lineage>
</organism>
<dbReference type="EMBL" id="QLMA01000010">
    <property type="protein sequence ID" value="RAJ75081.1"/>
    <property type="molecule type" value="Genomic_DNA"/>
</dbReference>
<dbReference type="Proteomes" id="UP000249819">
    <property type="component" value="Unassembled WGS sequence"/>
</dbReference>
<dbReference type="InterPro" id="IPR002347">
    <property type="entry name" value="SDR_fam"/>
</dbReference>